<dbReference type="HOGENOM" id="CLU_879314_0_0_9"/>
<dbReference type="OrthoDB" id="186568at2"/>
<organism evidence="1 2">
    <name type="scientific">Halobacteroides halobius (strain ATCC 35273 / DSM 5150 / MD-1)</name>
    <dbReference type="NCBI Taxonomy" id="748449"/>
    <lineage>
        <taxon>Bacteria</taxon>
        <taxon>Bacillati</taxon>
        <taxon>Bacillota</taxon>
        <taxon>Clostridia</taxon>
        <taxon>Halanaerobiales</taxon>
        <taxon>Halobacteroidaceae</taxon>
        <taxon>Halobacteroides</taxon>
    </lineage>
</organism>
<dbReference type="STRING" id="748449.Halha_0762"/>
<protein>
    <submittedName>
        <fullName evidence="1">Uncharacterized protein</fullName>
    </submittedName>
</protein>
<gene>
    <name evidence="1" type="ordered locus">Halha_0762</name>
</gene>
<proteinExistence type="predicted"/>
<dbReference type="PROSITE" id="PS51257">
    <property type="entry name" value="PROKAR_LIPOPROTEIN"/>
    <property type="match status" value="1"/>
</dbReference>
<accession>L0K8P8</accession>
<dbReference type="KEGG" id="hhl:Halha_0762"/>
<name>L0K8P8_HALHC</name>
<reference evidence="2" key="1">
    <citation type="submission" date="2012-02" db="EMBL/GenBank/DDBJ databases">
        <title>The complete genome of Halobacteroides halobius DSM 5150.</title>
        <authorList>
            <person name="Lucas S."/>
            <person name="Copeland A."/>
            <person name="Lapidus A."/>
            <person name="Glavina del Rio T."/>
            <person name="Dalin E."/>
            <person name="Tice H."/>
            <person name="Bruce D."/>
            <person name="Goodwin L."/>
            <person name="Pitluck S."/>
            <person name="Peters L."/>
            <person name="Mikhailova N."/>
            <person name="Gu W."/>
            <person name="Kyrpides N."/>
            <person name="Mavromatis K."/>
            <person name="Ivanova N."/>
            <person name="Brettin T."/>
            <person name="Detter J.C."/>
            <person name="Han C."/>
            <person name="Larimer F."/>
            <person name="Land M."/>
            <person name="Hauser L."/>
            <person name="Markowitz V."/>
            <person name="Cheng J.-F."/>
            <person name="Hugenholtz P."/>
            <person name="Woyke T."/>
            <person name="Wu D."/>
            <person name="Tindall B."/>
            <person name="Pomrenke H."/>
            <person name="Brambilla E."/>
            <person name="Klenk H.-P."/>
            <person name="Eisen J.A."/>
        </authorList>
    </citation>
    <scope>NUCLEOTIDE SEQUENCE [LARGE SCALE GENOMIC DNA]</scope>
    <source>
        <strain evidence="2">ATCC 35273 / DSM 5150 / MD-1</strain>
    </source>
</reference>
<evidence type="ECO:0000313" key="1">
    <source>
        <dbReference type="EMBL" id="AGB40734.1"/>
    </source>
</evidence>
<dbReference type="RefSeq" id="WP_015326459.1">
    <property type="nucleotide sequence ID" value="NC_019978.1"/>
</dbReference>
<keyword evidence="2" id="KW-1185">Reference proteome</keyword>
<evidence type="ECO:0000313" key="2">
    <source>
        <dbReference type="Proteomes" id="UP000010880"/>
    </source>
</evidence>
<dbReference type="Proteomes" id="UP000010880">
    <property type="component" value="Chromosome"/>
</dbReference>
<sequence length="316" mass="36853">MKRIFLILVLLIITVTGCSKPNFQLQFTDYPQIMNENESFTVEAKFLTFNAEAKDMKVILSIRELSSKKELYRKSIELSNKNQPFSFTGINLEKVSDNIYFELKLIKDGVFTVKTSTRSNPTLVANLHTNIITTYFEDTDSDGNALYAAWGNNLKEENDYYCALPYKPGYDGRVYQNFTKEYVKDRWVEVYYPKNEKYVYVQWEDVGPWNVYDPEYVFSTNDVRPYAERKREDTGWSGEVRKTNGAGLDISPEAMNYLGGDGYIKVNWRFVSWEEVQQNSRQDAPWLKDVSGSEINTQIFDMDNKKQRTNTLGEFK</sequence>
<dbReference type="AlphaFoldDB" id="L0K8P8"/>
<dbReference type="EMBL" id="CP003359">
    <property type="protein sequence ID" value="AGB40734.1"/>
    <property type="molecule type" value="Genomic_DNA"/>
</dbReference>
<dbReference type="eggNOG" id="COG3868">
    <property type="taxonomic scope" value="Bacteria"/>
</dbReference>